<keyword evidence="1" id="KW-0812">Transmembrane</keyword>
<dbReference type="PATRIC" id="fig|317659.3.peg.3734"/>
<dbReference type="EMBL" id="LJQC01000819">
    <property type="protein sequence ID" value="KPW92767.1"/>
    <property type="molecule type" value="Genomic_DNA"/>
</dbReference>
<comment type="caution">
    <text evidence="2">The sequence shown here is derived from an EMBL/GenBank/DDBJ whole genome shotgun (WGS) entry which is preliminary data.</text>
</comment>
<sequence length="167" mass="18293">MQAQHIIILVGIGVCFLLLTVFIERAIKRALRRSYLAGKSASIADSSARIDALNADIATLALRREYDRKGDLHAFELKNHIIRRLREQLKAGSTGSLTKADLQVLSDTAITLGLAHKTWAHITGTEPWCTRAATQLEQLNAIVLRILGEIRSSDKPTDSPIDVGEAA</sequence>
<accession>A0A0P9MLB6</accession>
<evidence type="ECO:0000313" key="3">
    <source>
        <dbReference type="Proteomes" id="UP000051335"/>
    </source>
</evidence>
<keyword evidence="3" id="KW-1185">Reference proteome</keyword>
<feature type="transmembrane region" description="Helical" evidence="1">
    <location>
        <begin position="6"/>
        <end position="23"/>
    </location>
</feature>
<keyword evidence="1" id="KW-0472">Membrane</keyword>
<evidence type="ECO:0000313" key="2">
    <source>
        <dbReference type="EMBL" id="KPW92767.1"/>
    </source>
</evidence>
<evidence type="ECO:0000256" key="1">
    <source>
        <dbReference type="SAM" id="Phobius"/>
    </source>
</evidence>
<dbReference type="RefSeq" id="WP_046235057.1">
    <property type="nucleotide sequence ID" value="NZ_LJQC01000819.1"/>
</dbReference>
<organism evidence="2 3">
    <name type="scientific">Pseudomonas syringae pv. coryli</name>
    <dbReference type="NCBI Taxonomy" id="317659"/>
    <lineage>
        <taxon>Bacteria</taxon>
        <taxon>Pseudomonadati</taxon>
        <taxon>Pseudomonadota</taxon>
        <taxon>Gammaproteobacteria</taxon>
        <taxon>Pseudomonadales</taxon>
        <taxon>Pseudomonadaceae</taxon>
        <taxon>Pseudomonas</taxon>
    </lineage>
</organism>
<protein>
    <submittedName>
        <fullName evidence="2">Uncharacterized protein</fullName>
    </submittedName>
</protein>
<keyword evidence="1" id="KW-1133">Transmembrane helix</keyword>
<dbReference type="AlphaFoldDB" id="A0A0P9MLB6"/>
<reference evidence="2 3" key="1">
    <citation type="submission" date="2015-09" db="EMBL/GenBank/DDBJ databases">
        <title>Genome announcement of multiple Pseudomonas syringae strains.</title>
        <authorList>
            <person name="Thakur S."/>
            <person name="Wang P.W."/>
            <person name="Gong Y."/>
            <person name="Weir B.S."/>
            <person name="Guttman D.S."/>
        </authorList>
    </citation>
    <scope>NUCLEOTIDE SEQUENCE [LARGE SCALE GENOMIC DNA]</scope>
    <source>
        <strain evidence="2 3">ICMP17001</strain>
    </source>
</reference>
<dbReference type="Proteomes" id="UP000051335">
    <property type="component" value="Unassembled WGS sequence"/>
</dbReference>
<proteinExistence type="predicted"/>
<name>A0A0P9MLB6_9PSED</name>
<gene>
    <name evidence="2" type="ORF">ALO75_103033</name>
</gene>